<evidence type="ECO:0000313" key="2">
    <source>
        <dbReference type="EMBL" id="KAL2612137.1"/>
    </source>
</evidence>
<organism evidence="2 3">
    <name type="scientific">Riccia fluitans</name>
    <dbReference type="NCBI Taxonomy" id="41844"/>
    <lineage>
        <taxon>Eukaryota</taxon>
        <taxon>Viridiplantae</taxon>
        <taxon>Streptophyta</taxon>
        <taxon>Embryophyta</taxon>
        <taxon>Marchantiophyta</taxon>
        <taxon>Marchantiopsida</taxon>
        <taxon>Marchantiidae</taxon>
        <taxon>Marchantiales</taxon>
        <taxon>Ricciaceae</taxon>
        <taxon>Riccia</taxon>
    </lineage>
</organism>
<dbReference type="AlphaFoldDB" id="A0ABD1XT62"/>
<evidence type="ECO:0000256" key="1">
    <source>
        <dbReference type="SAM" id="MobiDB-lite"/>
    </source>
</evidence>
<comment type="caution">
    <text evidence="2">The sequence shown here is derived from an EMBL/GenBank/DDBJ whole genome shotgun (WGS) entry which is preliminary data.</text>
</comment>
<protein>
    <recommendedName>
        <fullName evidence="4">No apical meristem-associated C-terminal domain-containing protein</fullName>
    </recommendedName>
</protein>
<proteinExistence type="predicted"/>
<accession>A0ABD1XT62</accession>
<evidence type="ECO:0008006" key="4">
    <source>
        <dbReference type="Google" id="ProtNLM"/>
    </source>
</evidence>
<feature type="region of interest" description="Disordered" evidence="1">
    <location>
        <begin position="91"/>
        <end position="110"/>
    </location>
</feature>
<feature type="region of interest" description="Disordered" evidence="1">
    <location>
        <begin position="1"/>
        <end position="69"/>
    </location>
</feature>
<dbReference type="Proteomes" id="UP001605036">
    <property type="component" value="Unassembled WGS sequence"/>
</dbReference>
<gene>
    <name evidence="2" type="ORF">R1flu_023829</name>
</gene>
<keyword evidence="3" id="KW-1185">Reference proteome</keyword>
<reference evidence="2 3" key="1">
    <citation type="submission" date="2024-09" db="EMBL/GenBank/DDBJ databases">
        <title>Chromosome-scale assembly of Riccia fluitans.</title>
        <authorList>
            <person name="Paukszto L."/>
            <person name="Sawicki J."/>
            <person name="Karawczyk K."/>
            <person name="Piernik-Szablinska J."/>
            <person name="Szczecinska M."/>
            <person name="Mazdziarz M."/>
        </authorList>
    </citation>
    <scope>NUCLEOTIDE SEQUENCE [LARGE SCALE GENOMIC DNA]</scope>
    <source>
        <strain evidence="2">Rf_01</strain>
        <tissue evidence="2">Aerial parts of the thallus</tissue>
    </source>
</reference>
<name>A0ABD1XT62_9MARC</name>
<sequence>MEKSPKRNKCMENNTSKSPAPSVDNVGDSPVLPPSPAYNTRQQAQRHHEEPKGNLKAKRKGKATLDENVMGQEKAFWDAMKAARKESIKEAADKREEMKNGAGASQKMEQEERNMKLLDSYIECMKKVFNDTVNKNDDPSVVLEEDLLNHKPPVPTKL</sequence>
<evidence type="ECO:0000313" key="3">
    <source>
        <dbReference type="Proteomes" id="UP001605036"/>
    </source>
</evidence>
<dbReference type="EMBL" id="JBHFFA010000007">
    <property type="protein sequence ID" value="KAL2612137.1"/>
    <property type="molecule type" value="Genomic_DNA"/>
</dbReference>